<evidence type="ECO:0000313" key="1">
    <source>
        <dbReference type="EMBL" id="EOQ58130.1"/>
    </source>
</evidence>
<evidence type="ECO:0000313" key="2">
    <source>
        <dbReference type="Proteomes" id="UP000014060"/>
    </source>
</evidence>
<proteinExistence type="predicted"/>
<dbReference type="AlphaFoldDB" id="A0ABC9SR47"/>
<reference evidence="1 2" key="1">
    <citation type="submission" date="2013-01" db="EMBL/GenBank/DDBJ databases">
        <title>The Genome Sequence of Bacillus cereus TIAC219.</title>
        <authorList>
            <consortium name="The Broad Institute Genome Sequencing Platform"/>
            <consortium name="The Broad Institute Genome Sequencing Center for Infectious Disease"/>
            <person name="Feldgarden M."/>
            <person name="Van der Auwera G.A."/>
            <person name="Mahillon J."/>
            <person name="Duprez V."/>
            <person name="Timmery S."/>
            <person name="Mattelet C."/>
            <person name="Dierick K."/>
            <person name="Sun M."/>
            <person name="Yu Z."/>
            <person name="Zhu L."/>
            <person name="Hu X."/>
            <person name="Shank E.B."/>
            <person name="Swiecicka I."/>
            <person name="Hansen B.M."/>
            <person name="Andrup L."/>
            <person name="Walker B."/>
            <person name="Young S.K."/>
            <person name="Zeng Q."/>
            <person name="Gargeya S."/>
            <person name="Fitzgerald M."/>
            <person name="Haas B."/>
            <person name="Abouelleil A."/>
            <person name="Alvarado L."/>
            <person name="Arachchi H.M."/>
            <person name="Berlin A.M."/>
            <person name="Chapman S.B."/>
            <person name="Dewar J."/>
            <person name="Goldberg J."/>
            <person name="Griggs A."/>
            <person name="Gujja S."/>
            <person name="Hansen M."/>
            <person name="Howarth C."/>
            <person name="Imamovic A."/>
            <person name="Larimer J."/>
            <person name="McCowan C."/>
            <person name="Murphy C."/>
            <person name="Neiman D."/>
            <person name="Pearson M."/>
            <person name="Priest M."/>
            <person name="Roberts A."/>
            <person name="Saif S."/>
            <person name="Shea T."/>
            <person name="Sisk P."/>
            <person name="Sykes S."/>
            <person name="Wortman J."/>
            <person name="Nusbaum C."/>
            <person name="Birren B."/>
        </authorList>
    </citation>
    <scope>NUCLEOTIDE SEQUENCE [LARGE SCALE GENOMIC DNA]</scope>
    <source>
        <strain evidence="1 2">TIAC219</strain>
    </source>
</reference>
<accession>A0ABC9SR47</accession>
<comment type="caution">
    <text evidence="1">The sequence shown here is derived from an EMBL/GenBank/DDBJ whole genome shotgun (WGS) entry which is preliminary data.</text>
</comment>
<sequence length="101" mass="11541">MFHPYYVPAFGPTLYSPYEYEILYQQYRTNPWHIAPTYDINQVPTTVSVPSSYTYSEGRAKCDECTFSSNLGLNYAYSPVPDFVTHHHTKPGGSNNNGTYI</sequence>
<organism evidence="1 2">
    <name type="scientific">Bacillus cereus TIAC219</name>
    <dbReference type="NCBI Taxonomy" id="718222"/>
    <lineage>
        <taxon>Bacteria</taxon>
        <taxon>Bacillati</taxon>
        <taxon>Bacillota</taxon>
        <taxon>Bacilli</taxon>
        <taxon>Bacillales</taxon>
        <taxon>Bacillaceae</taxon>
        <taxon>Bacillus</taxon>
        <taxon>Bacillus cereus group</taxon>
    </lineage>
</organism>
<dbReference type="RefSeq" id="WP_000468936.1">
    <property type="nucleotide sequence ID" value="NZ_KB976012.1"/>
</dbReference>
<dbReference type="Proteomes" id="UP000014060">
    <property type="component" value="Unassembled WGS sequence"/>
</dbReference>
<evidence type="ECO:0008006" key="3">
    <source>
        <dbReference type="Google" id="ProtNLM"/>
    </source>
</evidence>
<dbReference type="EMBL" id="AHCJ01000080">
    <property type="protein sequence ID" value="EOQ58130.1"/>
    <property type="molecule type" value="Genomic_DNA"/>
</dbReference>
<protein>
    <recommendedName>
        <fullName evidence="3">Spore coat protein D</fullName>
    </recommendedName>
</protein>
<gene>
    <name evidence="1" type="ORF">IAY_04125</name>
</gene>
<name>A0ABC9SR47_BACCE</name>